<name>A0A1X7A144_9RHOB</name>
<dbReference type="OrthoDB" id="9773233at2"/>
<dbReference type="PANTHER" id="PTHR43539:SF78">
    <property type="entry name" value="FLAVIN-CONTAINING MONOOXYGENASE"/>
    <property type="match status" value="1"/>
</dbReference>
<dbReference type="Proteomes" id="UP000193061">
    <property type="component" value="Unassembled WGS sequence"/>
</dbReference>
<dbReference type="InterPro" id="IPR036188">
    <property type="entry name" value="FAD/NAD-bd_sf"/>
</dbReference>
<dbReference type="AlphaFoldDB" id="A0A1X7A144"/>
<organism evidence="2 3">
    <name type="scientific">Roseovarius albus</name>
    <dbReference type="NCBI Taxonomy" id="1247867"/>
    <lineage>
        <taxon>Bacteria</taxon>
        <taxon>Pseudomonadati</taxon>
        <taxon>Pseudomonadota</taxon>
        <taxon>Alphaproteobacteria</taxon>
        <taxon>Rhodobacterales</taxon>
        <taxon>Roseobacteraceae</taxon>
        <taxon>Roseovarius</taxon>
    </lineage>
</organism>
<protein>
    <submittedName>
        <fullName evidence="2">Putative oxidoreductase CzcO</fullName>
        <ecNumber evidence="2">1.-.-.-</ecNumber>
    </submittedName>
</protein>
<dbReference type="PRINTS" id="PR00411">
    <property type="entry name" value="PNDRDTASEI"/>
</dbReference>
<evidence type="ECO:0000256" key="1">
    <source>
        <dbReference type="ARBA" id="ARBA00023002"/>
    </source>
</evidence>
<dbReference type="PANTHER" id="PTHR43539">
    <property type="entry name" value="FLAVIN-BINDING MONOOXYGENASE-LIKE PROTEIN (AFU_ORTHOLOGUE AFUA_4G09220)"/>
    <property type="match status" value="1"/>
</dbReference>
<dbReference type="Gene3D" id="3.50.50.60">
    <property type="entry name" value="FAD/NAD(P)-binding domain"/>
    <property type="match status" value="1"/>
</dbReference>
<dbReference type="InterPro" id="IPR050982">
    <property type="entry name" value="Auxin_biosynth/cation_transpt"/>
</dbReference>
<dbReference type="SUPFAM" id="SSF51905">
    <property type="entry name" value="FAD/NAD(P)-binding domain"/>
    <property type="match status" value="2"/>
</dbReference>
<keyword evidence="1 2" id="KW-0560">Oxidoreductase</keyword>
<evidence type="ECO:0000313" key="2">
    <source>
        <dbReference type="EMBL" id="SLN65595.1"/>
    </source>
</evidence>
<dbReference type="GO" id="GO:0004497">
    <property type="term" value="F:monooxygenase activity"/>
    <property type="evidence" value="ECO:0007669"/>
    <property type="project" value="TreeGrafter"/>
</dbReference>
<dbReference type="EMBL" id="FWFX01000013">
    <property type="protein sequence ID" value="SLN65595.1"/>
    <property type="molecule type" value="Genomic_DNA"/>
</dbReference>
<reference evidence="2 3" key="1">
    <citation type="submission" date="2017-03" db="EMBL/GenBank/DDBJ databases">
        <authorList>
            <person name="Afonso C.L."/>
            <person name="Miller P.J."/>
            <person name="Scott M.A."/>
            <person name="Spackman E."/>
            <person name="Goraichik I."/>
            <person name="Dimitrov K.M."/>
            <person name="Suarez D.L."/>
            <person name="Swayne D.E."/>
        </authorList>
    </citation>
    <scope>NUCLEOTIDE SEQUENCE [LARGE SCALE GENOMIC DNA]</scope>
    <source>
        <strain evidence="2 3">CECT 7450</strain>
    </source>
</reference>
<evidence type="ECO:0000313" key="3">
    <source>
        <dbReference type="Proteomes" id="UP000193061"/>
    </source>
</evidence>
<proteinExistence type="predicted"/>
<dbReference type="RefSeq" id="WP_085807143.1">
    <property type="nucleotide sequence ID" value="NZ_FWFX01000013.1"/>
</dbReference>
<dbReference type="GO" id="GO:0050660">
    <property type="term" value="F:flavin adenine dinucleotide binding"/>
    <property type="evidence" value="ECO:0007669"/>
    <property type="project" value="TreeGrafter"/>
</dbReference>
<dbReference type="EC" id="1.-.-.-" evidence="2"/>
<gene>
    <name evidence="2" type="primary">czcO_2</name>
    <name evidence="2" type="ORF">ROA7450_03472</name>
</gene>
<keyword evidence="3" id="KW-1185">Reference proteome</keyword>
<accession>A0A1X7A144</accession>
<dbReference type="Pfam" id="PF13738">
    <property type="entry name" value="Pyr_redox_3"/>
    <property type="match status" value="1"/>
</dbReference>
<sequence>MKHVNTIIIGAGQSGLAMSAQLITRGIDHVILERGQIANSWRSERWDSLYLLSPNWMNGLAGKAYDGPNCDGFMHVSELVFRFDQTAAAMSAPIQTETTVLSVNTSPTGYVVQTDQGAMTCTNVVMANGACARSNVPGFATNLPQTMHQFTPQNYKRPDDLPDGKVLVIGASASGQQLAREIQASGRQTTLAVGTHLRFPRTYRGKDIMMWLDVIGATSVSHTEVDDIARVRRTPSLTLVADDTIDLNTLQNEGVEITGRLAAVQDGTALFSGSLSNLCEVADLKMNRLLTSVDEWIEDNGLGTLVPASERFEATRVPTAPKLKLDLAREGFKAVLWATGYEPDFHWLNLPVFDRKGRLIHDGGVVSDGLYAMGLPYMRQRQSTFLNGAQSDAAALAAHLGARIGQPLAA</sequence>